<dbReference type="InterPro" id="IPR036663">
    <property type="entry name" value="Fumarylacetoacetase_C_sf"/>
</dbReference>
<dbReference type="Pfam" id="PF01557">
    <property type="entry name" value="FAA_hydrolase"/>
    <property type="match status" value="1"/>
</dbReference>
<dbReference type="InterPro" id="IPR051121">
    <property type="entry name" value="FAH"/>
</dbReference>
<dbReference type="EMBL" id="AP014946">
    <property type="protein sequence ID" value="BAT59067.1"/>
    <property type="molecule type" value="Genomic_DNA"/>
</dbReference>
<dbReference type="FunFam" id="3.90.850.10:FF:000002">
    <property type="entry name" value="2-hydroxyhepta-2,4-diene-1,7-dioate isomerase"/>
    <property type="match status" value="1"/>
</dbReference>
<dbReference type="PANTHER" id="PTHR42796:SF4">
    <property type="entry name" value="FUMARYLACETOACETATE HYDROLASE DOMAIN-CONTAINING PROTEIN 2A"/>
    <property type="match status" value="1"/>
</dbReference>
<dbReference type="GO" id="GO:0019752">
    <property type="term" value="P:carboxylic acid metabolic process"/>
    <property type="evidence" value="ECO:0007669"/>
    <property type="project" value="UniProtKB-ARBA"/>
</dbReference>
<evidence type="ECO:0000313" key="5">
    <source>
        <dbReference type="Proteomes" id="UP000236884"/>
    </source>
</evidence>
<comment type="similarity">
    <text evidence="1">Belongs to the FAH family.</text>
</comment>
<dbReference type="Gene3D" id="3.90.850.10">
    <property type="entry name" value="Fumarylacetoacetase-like, C-terminal domain"/>
    <property type="match status" value="1"/>
</dbReference>
<organism evidence="4 5">
    <name type="scientific">Variibacter gotjawalensis</name>
    <dbReference type="NCBI Taxonomy" id="1333996"/>
    <lineage>
        <taxon>Bacteria</taxon>
        <taxon>Pseudomonadati</taxon>
        <taxon>Pseudomonadota</taxon>
        <taxon>Alphaproteobacteria</taxon>
        <taxon>Hyphomicrobiales</taxon>
        <taxon>Nitrobacteraceae</taxon>
        <taxon>Variibacter</taxon>
    </lineage>
</organism>
<accession>A0A0S3PT17</accession>
<keyword evidence="2" id="KW-0479">Metal-binding</keyword>
<dbReference type="SUPFAM" id="SSF56529">
    <property type="entry name" value="FAH"/>
    <property type="match status" value="1"/>
</dbReference>
<gene>
    <name evidence="4" type="ORF">GJW-30_1_01596</name>
</gene>
<keyword evidence="4" id="KW-0456">Lyase</keyword>
<evidence type="ECO:0000256" key="2">
    <source>
        <dbReference type="ARBA" id="ARBA00022723"/>
    </source>
</evidence>
<feature type="domain" description="Fumarylacetoacetase-like C-terminal" evidence="3">
    <location>
        <begin position="77"/>
        <end position="283"/>
    </location>
</feature>
<reference evidence="4 5" key="1">
    <citation type="submission" date="2015-08" db="EMBL/GenBank/DDBJ databases">
        <title>Investigation of the bacterial diversity of lava forest soil.</title>
        <authorList>
            <person name="Lee J.S."/>
        </authorList>
    </citation>
    <scope>NUCLEOTIDE SEQUENCE [LARGE SCALE GENOMIC DNA]</scope>
    <source>
        <strain evidence="4 5">GJW-30</strain>
    </source>
</reference>
<keyword evidence="5" id="KW-1185">Reference proteome</keyword>
<protein>
    <submittedName>
        <fullName evidence="4">Ureidoglycolate lyase</fullName>
        <ecNumber evidence="4">4.3.2.3</ecNumber>
    </submittedName>
</protein>
<dbReference type="KEGG" id="vgo:GJW-30_1_01596"/>
<dbReference type="Proteomes" id="UP000236884">
    <property type="component" value="Chromosome"/>
</dbReference>
<evidence type="ECO:0000259" key="3">
    <source>
        <dbReference type="Pfam" id="PF01557"/>
    </source>
</evidence>
<dbReference type="GO" id="GO:0046872">
    <property type="term" value="F:metal ion binding"/>
    <property type="evidence" value="ECO:0007669"/>
    <property type="project" value="UniProtKB-KW"/>
</dbReference>
<dbReference type="GO" id="GO:0050385">
    <property type="term" value="F:ureidoglycolate lyase activity"/>
    <property type="evidence" value="ECO:0007669"/>
    <property type="project" value="UniProtKB-EC"/>
</dbReference>
<dbReference type="OrthoDB" id="5197601at2"/>
<dbReference type="InterPro" id="IPR011234">
    <property type="entry name" value="Fumarylacetoacetase-like_C"/>
</dbReference>
<evidence type="ECO:0000313" key="4">
    <source>
        <dbReference type="EMBL" id="BAT59067.1"/>
    </source>
</evidence>
<dbReference type="RefSeq" id="WP_096353930.1">
    <property type="nucleotide sequence ID" value="NZ_AP014946.1"/>
</dbReference>
<dbReference type="GO" id="GO:0016853">
    <property type="term" value="F:isomerase activity"/>
    <property type="evidence" value="ECO:0007669"/>
    <property type="project" value="UniProtKB-ARBA"/>
</dbReference>
<dbReference type="AlphaFoldDB" id="A0A0S3PT17"/>
<name>A0A0S3PT17_9BRAD</name>
<evidence type="ECO:0000256" key="1">
    <source>
        <dbReference type="ARBA" id="ARBA00010211"/>
    </source>
</evidence>
<sequence>MKIVAFVENGARHLGIIEGDQVVDLQAADSRVPDDFPAILAAGDMGRLGDVAKNAPASARRPLAGIKYALPVAKPGKIICLGLNYLEHAKEGGHQRPQHPSIFLRVTTSLTAHEAPIVRPQASVTLDYECELVLVVGKRMRHATKSNALSCVAGYSCFNDGSVREFQRRTSQWDYGKNFDKTGGFGPWFVSADELPPGAKGLKIETRLNGNVMQSDNTSNMMFPIIETIVDVTQGMTLEPGDLIVTGTPSGVGHARKPPVWMKGGDTVEIDIEGVGVLRNPVVDEV</sequence>
<dbReference type="EC" id="4.3.2.3" evidence="4"/>
<dbReference type="PANTHER" id="PTHR42796">
    <property type="entry name" value="FUMARYLACETOACETATE HYDROLASE DOMAIN-CONTAINING PROTEIN 2A-RELATED"/>
    <property type="match status" value="1"/>
</dbReference>
<proteinExistence type="inferred from homology"/>